<feature type="signal peptide" evidence="3">
    <location>
        <begin position="1"/>
        <end position="18"/>
    </location>
</feature>
<keyword evidence="1" id="KW-0175">Coiled coil</keyword>
<feature type="region of interest" description="Disordered" evidence="2">
    <location>
        <begin position="353"/>
        <end position="403"/>
    </location>
</feature>
<evidence type="ECO:0000256" key="1">
    <source>
        <dbReference type="SAM" id="Coils"/>
    </source>
</evidence>
<protein>
    <submittedName>
        <fullName evidence="4">Uncharacterized protein</fullName>
    </submittedName>
</protein>
<comment type="caution">
    <text evidence="4">The sequence shown here is derived from an EMBL/GenBank/DDBJ whole genome shotgun (WGS) entry which is preliminary data.</text>
</comment>
<dbReference type="AlphaFoldDB" id="A0A9W7ZIM7"/>
<evidence type="ECO:0000256" key="2">
    <source>
        <dbReference type="SAM" id="MobiDB-lite"/>
    </source>
</evidence>
<reference evidence="4" key="1">
    <citation type="submission" date="2022-07" db="EMBL/GenBank/DDBJ databases">
        <title>Phylogenomic reconstructions and comparative analyses of Kickxellomycotina fungi.</title>
        <authorList>
            <person name="Reynolds N.K."/>
            <person name="Stajich J.E."/>
            <person name="Barry K."/>
            <person name="Grigoriev I.V."/>
            <person name="Crous P."/>
            <person name="Smith M.E."/>
        </authorList>
    </citation>
    <scope>NUCLEOTIDE SEQUENCE</scope>
    <source>
        <strain evidence="4">NBRC 100468</strain>
    </source>
</reference>
<dbReference type="Proteomes" id="UP001150538">
    <property type="component" value="Unassembled WGS sequence"/>
</dbReference>
<accession>A0A9W7ZIM7</accession>
<feature type="coiled-coil region" evidence="1">
    <location>
        <begin position="179"/>
        <end position="206"/>
    </location>
</feature>
<evidence type="ECO:0000313" key="4">
    <source>
        <dbReference type="EMBL" id="KAJ1910048.1"/>
    </source>
</evidence>
<organism evidence="4 5">
    <name type="scientific">Mycoemilia scoparia</name>
    <dbReference type="NCBI Taxonomy" id="417184"/>
    <lineage>
        <taxon>Eukaryota</taxon>
        <taxon>Fungi</taxon>
        <taxon>Fungi incertae sedis</taxon>
        <taxon>Zoopagomycota</taxon>
        <taxon>Kickxellomycotina</taxon>
        <taxon>Kickxellomycetes</taxon>
        <taxon>Kickxellales</taxon>
        <taxon>Kickxellaceae</taxon>
        <taxon>Mycoemilia</taxon>
    </lineage>
</organism>
<sequence length="704" mass="77313">MRIVSLATLAALVSSSFAAPNPIAESSNAVVSGGSYHNVRSTVNTHVTDHGFQGPSSKRSPALLRRQTVVDAQNQLNTEIAQINQEYQNRLLEARRAGSDTPQAIAIKQQAQADKEAKFAAARKKFEEATKAAQLASLRRRTLPTPQDSEKTLKFRKSQLDKEFDDFLSSHNSGSIDDLNAIVQKQNEYQQKLTQINEDFRKAVQEAQAAGLNRRGTVVDAQNQLNTEIAQINQEYQNRLLEARRAGSDTPQAIAIKQQAQADKEVKYANAKARFEAATKAAQLASLRRRATPEEVDARLKQQIDQLDREFDAFVKSHNSGSPADQAAVAQESARHQQRLVQLNEQFKADALAAQAAQANQPDDDAGETNQDSQSTQPIQSIQPAQPNQTSPSGSGNTPEAVDQRLKDQIAQLDREFDAFVKSHNSGSPADQAAVAQEAARHQQRLVQLNEQFKADALAAQAAQANNNPNRRRSGTVVDAQNELNAEHPRIDKEFQDKIIEANRLGPNTPEGKALREQAIAAHKASNNAIVNNFQSDTKAAQTGGQFWRRATPEEVDARLKQQIAQLDKEFDNFVKAHSSGSPADQEAVARESARHQQKVVELNEKFKVDALAAQAAQANSQGNLRRRATVEQAQQELNAATAVLNEKFQRQILEVSKLGANTPEGRALQQKAVADHKAGYDAAIKKFKEDTKVAQQNNLGTDH</sequence>
<proteinExistence type="predicted"/>
<dbReference type="EMBL" id="JANBPU010000639">
    <property type="protein sequence ID" value="KAJ1910048.1"/>
    <property type="molecule type" value="Genomic_DNA"/>
</dbReference>
<feature type="chain" id="PRO_5040799803" evidence="3">
    <location>
        <begin position="19"/>
        <end position="704"/>
    </location>
</feature>
<feature type="region of interest" description="Disordered" evidence="2">
    <location>
        <begin position="316"/>
        <end position="336"/>
    </location>
</feature>
<gene>
    <name evidence="4" type="ORF">H4219_006292</name>
</gene>
<feature type="compositionally biased region" description="Low complexity" evidence="2">
    <location>
        <begin position="371"/>
        <end position="389"/>
    </location>
</feature>
<name>A0A9W7ZIM7_9FUNG</name>
<evidence type="ECO:0000256" key="3">
    <source>
        <dbReference type="SAM" id="SignalP"/>
    </source>
</evidence>
<keyword evidence="5" id="KW-1185">Reference proteome</keyword>
<evidence type="ECO:0000313" key="5">
    <source>
        <dbReference type="Proteomes" id="UP001150538"/>
    </source>
</evidence>
<keyword evidence="3" id="KW-0732">Signal</keyword>